<feature type="transmembrane region" description="Helical" evidence="6">
    <location>
        <begin position="679"/>
        <end position="704"/>
    </location>
</feature>
<comment type="caution">
    <text evidence="8">The sequence shown here is derived from an EMBL/GenBank/DDBJ whole genome shotgun (WGS) entry which is preliminary data.</text>
</comment>
<evidence type="ECO:0000256" key="6">
    <source>
        <dbReference type="SAM" id="Phobius"/>
    </source>
</evidence>
<dbReference type="PROSITE" id="PS50850">
    <property type="entry name" value="MFS"/>
    <property type="match status" value="1"/>
</dbReference>
<dbReference type="PANTHER" id="PTHR23502">
    <property type="entry name" value="MAJOR FACILITATOR SUPERFAMILY"/>
    <property type="match status" value="1"/>
</dbReference>
<dbReference type="Proteomes" id="UP001322138">
    <property type="component" value="Unassembled WGS sequence"/>
</dbReference>
<feature type="region of interest" description="Disordered" evidence="5">
    <location>
        <begin position="1"/>
        <end position="67"/>
    </location>
</feature>
<feature type="region of interest" description="Disordered" evidence="5">
    <location>
        <begin position="199"/>
        <end position="252"/>
    </location>
</feature>
<comment type="subcellular location">
    <subcellularLocation>
        <location evidence="1">Membrane</location>
        <topology evidence="1">Multi-pass membrane protein</topology>
    </subcellularLocation>
</comment>
<feature type="transmembrane region" description="Helical" evidence="6">
    <location>
        <begin position="316"/>
        <end position="336"/>
    </location>
</feature>
<feature type="compositionally biased region" description="Polar residues" evidence="5">
    <location>
        <begin position="219"/>
        <end position="237"/>
    </location>
</feature>
<feature type="region of interest" description="Disordered" evidence="5">
    <location>
        <begin position="742"/>
        <end position="785"/>
    </location>
</feature>
<feature type="compositionally biased region" description="Basic and acidic residues" evidence="5">
    <location>
        <begin position="50"/>
        <end position="67"/>
    </location>
</feature>
<evidence type="ECO:0000256" key="5">
    <source>
        <dbReference type="SAM" id="MobiDB-lite"/>
    </source>
</evidence>
<sequence>MEEPQRTSSQYDGGDDVHHRPSFQSYHDTQTTLDVPEKSDEPVVEEPKDEEAIRESEKEAEAPQEKDVIETVSEATLTQVPRAFPLIRTTRARPPSALRATVSTPDMCQRVVSPDGSVKRECSFDILGLSKEEVQAILAAAGGTEGRGVSMASTQPARDVGESSGKNGEELQVPEQAHPRCPTCMSILAGELDIAAFEPAQQQQQQQQQEQTQYPQPPTGTLTESSSLKKSPATSTPFPYYASSHATSDDEEEMIVSWEPDHDTGNPHEWSPGKKTCILITCMMLIINSTMGSALPANALPFISDKWDITNESQQVLPISVYLIGYVMGPILWAPLSEQFGRKIPTMITFLIFTAFTLATALANSWIMFLIFRLLTGTFASAPIAIVPGIIADISPNPRTRGRNMGLFFMTTVSGPLLAPIISGYCSETIGWRWAFWIGLIYAGCTLVPLFFLPETYGPVLLKRRAEEIRLHDAKARVVALHEMEKKSFRELTTVVLYRPIKMLVTEPIVNTSCAYLALCYAIFYMCFEAFPIIFTGVYELSPGECGLTYLAVGVGCLLALPIFFVWDSVLRSAMARNKAWTRQEEYRRLPLACVGGPMFVISLFWLGWTAKEGVHFFVPMLAGVPFGVGFMCIFQALLNYLTDAYEVYAASANAAASTSRSLLATVLPLATLPMFEKLGISGACSLLGGVSTLMCAIPFVFLWQGDKIRSNSKFCLAIRQRKEEQQQKIEEQRRRSQARMLERVSARAGGKKQVVIQGKRVGSSGSDQSGSGGMGEGSSGSLGRLPGVKVVVEEKEKGKEVEVRRVIV</sequence>
<feature type="compositionally biased region" description="Low complexity" evidence="5">
    <location>
        <begin position="199"/>
        <end position="214"/>
    </location>
</feature>
<dbReference type="EMBL" id="JAFFGZ010000008">
    <property type="protein sequence ID" value="KAK4640194.1"/>
    <property type="molecule type" value="Genomic_DNA"/>
</dbReference>
<dbReference type="GeneID" id="87900418"/>
<feature type="transmembrane region" description="Helical" evidence="6">
    <location>
        <begin position="348"/>
        <end position="368"/>
    </location>
</feature>
<feature type="transmembrane region" description="Helical" evidence="6">
    <location>
        <begin position="434"/>
        <end position="453"/>
    </location>
</feature>
<gene>
    <name evidence="8" type="ORF">QC761_604840</name>
</gene>
<feature type="transmembrane region" description="Helical" evidence="6">
    <location>
        <begin position="404"/>
        <end position="422"/>
    </location>
</feature>
<feature type="transmembrane region" description="Helical" evidence="6">
    <location>
        <begin position="277"/>
        <end position="296"/>
    </location>
</feature>
<evidence type="ECO:0000256" key="4">
    <source>
        <dbReference type="ARBA" id="ARBA00023136"/>
    </source>
</evidence>
<evidence type="ECO:0000313" key="8">
    <source>
        <dbReference type="EMBL" id="KAK4640194.1"/>
    </source>
</evidence>
<keyword evidence="4 6" id="KW-0472">Membrane</keyword>
<protein>
    <recommendedName>
        <fullName evidence="7">Major facilitator superfamily (MFS) profile domain-containing protein</fullName>
    </recommendedName>
</protein>
<proteinExistence type="predicted"/>
<keyword evidence="2 6" id="KW-0812">Transmembrane</keyword>
<feature type="region of interest" description="Disordered" evidence="5">
    <location>
        <begin position="144"/>
        <end position="178"/>
    </location>
</feature>
<dbReference type="InterPro" id="IPR011701">
    <property type="entry name" value="MFS"/>
</dbReference>
<feature type="domain" description="Major facilitator superfamily (MFS) profile" evidence="7">
    <location>
        <begin position="277"/>
        <end position="708"/>
    </location>
</feature>
<feature type="transmembrane region" description="Helical" evidence="6">
    <location>
        <begin position="547"/>
        <end position="570"/>
    </location>
</feature>
<feature type="transmembrane region" description="Helical" evidence="6">
    <location>
        <begin position="374"/>
        <end position="392"/>
    </location>
</feature>
<organism evidence="8 9">
    <name type="scientific">Podospora bellae-mahoneyi</name>
    <dbReference type="NCBI Taxonomy" id="2093777"/>
    <lineage>
        <taxon>Eukaryota</taxon>
        <taxon>Fungi</taxon>
        <taxon>Dikarya</taxon>
        <taxon>Ascomycota</taxon>
        <taxon>Pezizomycotina</taxon>
        <taxon>Sordariomycetes</taxon>
        <taxon>Sordariomycetidae</taxon>
        <taxon>Sordariales</taxon>
        <taxon>Podosporaceae</taxon>
        <taxon>Podospora</taxon>
    </lineage>
</organism>
<accession>A0ABR0FAQ8</accession>
<feature type="compositionally biased region" description="Polar residues" evidence="5">
    <location>
        <begin position="1"/>
        <end position="11"/>
    </location>
</feature>
<dbReference type="Gene3D" id="1.20.1250.20">
    <property type="entry name" value="MFS general substrate transporter like domains"/>
    <property type="match status" value="1"/>
</dbReference>
<dbReference type="Pfam" id="PF07690">
    <property type="entry name" value="MFS_1"/>
    <property type="match status" value="1"/>
</dbReference>
<evidence type="ECO:0000256" key="2">
    <source>
        <dbReference type="ARBA" id="ARBA00022692"/>
    </source>
</evidence>
<feature type="transmembrane region" description="Helical" evidence="6">
    <location>
        <begin position="590"/>
        <end position="609"/>
    </location>
</feature>
<dbReference type="RefSeq" id="XP_062729170.1">
    <property type="nucleotide sequence ID" value="XM_062880936.1"/>
</dbReference>
<dbReference type="CDD" id="cd17323">
    <property type="entry name" value="MFS_Tpo1_MDR_like"/>
    <property type="match status" value="1"/>
</dbReference>
<dbReference type="PANTHER" id="PTHR23502:SF74">
    <property type="entry name" value="MAJOR FACILITATOR SUPERFAMILY (MFS) PROFILE DOMAIN-CONTAINING PROTEIN"/>
    <property type="match status" value="1"/>
</dbReference>
<feature type="compositionally biased region" description="Polar residues" evidence="5">
    <location>
        <begin position="22"/>
        <end position="33"/>
    </location>
</feature>
<dbReference type="InterPro" id="IPR020846">
    <property type="entry name" value="MFS_dom"/>
</dbReference>
<keyword evidence="3 6" id="KW-1133">Transmembrane helix</keyword>
<name>A0ABR0FAQ8_9PEZI</name>
<evidence type="ECO:0000256" key="3">
    <source>
        <dbReference type="ARBA" id="ARBA00022989"/>
    </source>
</evidence>
<dbReference type="SUPFAM" id="SSF103473">
    <property type="entry name" value="MFS general substrate transporter"/>
    <property type="match status" value="1"/>
</dbReference>
<feature type="transmembrane region" description="Helical" evidence="6">
    <location>
        <begin position="615"/>
        <end position="639"/>
    </location>
</feature>
<evidence type="ECO:0000256" key="1">
    <source>
        <dbReference type="ARBA" id="ARBA00004141"/>
    </source>
</evidence>
<feature type="transmembrane region" description="Helical" evidence="6">
    <location>
        <begin position="651"/>
        <end position="673"/>
    </location>
</feature>
<reference evidence="8 9" key="1">
    <citation type="journal article" date="2023" name="bioRxiv">
        <title>High-quality genome assemblies of four members of thePodospora anserinaspecies complex.</title>
        <authorList>
            <person name="Ament-Velasquez S.L."/>
            <person name="Vogan A.A."/>
            <person name="Wallerman O."/>
            <person name="Hartmann F."/>
            <person name="Gautier V."/>
            <person name="Silar P."/>
            <person name="Giraud T."/>
            <person name="Johannesson H."/>
        </authorList>
    </citation>
    <scope>NUCLEOTIDE SEQUENCE [LARGE SCALE GENOMIC DNA]</scope>
    <source>
        <strain evidence="8 9">CBS 112042</strain>
    </source>
</reference>
<feature type="transmembrane region" description="Helical" evidence="6">
    <location>
        <begin position="509"/>
        <end position="535"/>
    </location>
</feature>
<evidence type="ECO:0000313" key="9">
    <source>
        <dbReference type="Proteomes" id="UP001322138"/>
    </source>
</evidence>
<keyword evidence="9" id="KW-1185">Reference proteome</keyword>
<dbReference type="InterPro" id="IPR036259">
    <property type="entry name" value="MFS_trans_sf"/>
</dbReference>
<evidence type="ECO:0000259" key="7">
    <source>
        <dbReference type="PROSITE" id="PS50850"/>
    </source>
</evidence>
<feature type="compositionally biased region" description="Gly residues" evidence="5">
    <location>
        <begin position="771"/>
        <end position="781"/>
    </location>
</feature>